<accession>A0AAP0IFR6</accession>
<name>A0AAP0IFR6_9MAGN</name>
<feature type="compositionally biased region" description="Basic and acidic residues" evidence="1">
    <location>
        <begin position="470"/>
        <end position="483"/>
    </location>
</feature>
<proteinExistence type="predicted"/>
<feature type="compositionally biased region" description="Low complexity" evidence="1">
    <location>
        <begin position="280"/>
        <end position="298"/>
    </location>
</feature>
<organism evidence="2 3">
    <name type="scientific">Stephania yunnanensis</name>
    <dbReference type="NCBI Taxonomy" id="152371"/>
    <lineage>
        <taxon>Eukaryota</taxon>
        <taxon>Viridiplantae</taxon>
        <taxon>Streptophyta</taxon>
        <taxon>Embryophyta</taxon>
        <taxon>Tracheophyta</taxon>
        <taxon>Spermatophyta</taxon>
        <taxon>Magnoliopsida</taxon>
        <taxon>Ranunculales</taxon>
        <taxon>Menispermaceae</taxon>
        <taxon>Menispermoideae</taxon>
        <taxon>Cissampelideae</taxon>
        <taxon>Stephania</taxon>
    </lineage>
</organism>
<feature type="compositionally biased region" description="Basic residues" evidence="1">
    <location>
        <begin position="1"/>
        <end position="25"/>
    </location>
</feature>
<feature type="region of interest" description="Disordered" evidence="1">
    <location>
        <begin position="182"/>
        <end position="206"/>
    </location>
</feature>
<reference evidence="2 3" key="1">
    <citation type="submission" date="2024-01" db="EMBL/GenBank/DDBJ databases">
        <title>Genome assemblies of Stephania.</title>
        <authorList>
            <person name="Yang L."/>
        </authorList>
    </citation>
    <scope>NUCLEOTIDE SEQUENCE [LARGE SCALE GENOMIC DNA]</scope>
    <source>
        <strain evidence="2">YNDBR</strain>
        <tissue evidence="2">Leaf</tissue>
    </source>
</reference>
<feature type="region of interest" description="Disordered" evidence="1">
    <location>
        <begin position="1"/>
        <end position="61"/>
    </location>
</feature>
<feature type="compositionally biased region" description="Pro residues" evidence="1">
    <location>
        <begin position="415"/>
        <end position="426"/>
    </location>
</feature>
<protein>
    <submittedName>
        <fullName evidence="2">Uncharacterized protein</fullName>
    </submittedName>
</protein>
<dbReference type="EMBL" id="JBBNAF010000009">
    <property type="protein sequence ID" value="KAK9114300.1"/>
    <property type="molecule type" value="Genomic_DNA"/>
</dbReference>
<feature type="compositionally biased region" description="Acidic residues" evidence="1">
    <location>
        <begin position="182"/>
        <end position="192"/>
    </location>
</feature>
<feature type="compositionally biased region" description="Polar residues" evidence="1">
    <location>
        <begin position="431"/>
        <end position="452"/>
    </location>
</feature>
<dbReference type="Proteomes" id="UP001420932">
    <property type="component" value="Unassembled WGS sequence"/>
</dbReference>
<evidence type="ECO:0000313" key="2">
    <source>
        <dbReference type="EMBL" id="KAK9114300.1"/>
    </source>
</evidence>
<evidence type="ECO:0000256" key="1">
    <source>
        <dbReference type="SAM" id="MobiDB-lite"/>
    </source>
</evidence>
<feature type="compositionally biased region" description="Pro residues" evidence="1">
    <location>
        <begin position="488"/>
        <end position="498"/>
    </location>
</feature>
<feature type="region of interest" description="Disordered" evidence="1">
    <location>
        <begin position="412"/>
        <end position="498"/>
    </location>
</feature>
<evidence type="ECO:0000313" key="3">
    <source>
        <dbReference type="Proteomes" id="UP001420932"/>
    </source>
</evidence>
<keyword evidence="3" id="KW-1185">Reference proteome</keyword>
<feature type="region of interest" description="Disordered" evidence="1">
    <location>
        <begin position="233"/>
        <end position="328"/>
    </location>
</feature>
<dbReference type="AlphaFoldDB" id="A0AAP0IFR6"/>
<feature type="compositionally biased region" description="Low complexity" evidence="1">
    <location>
        <begin position="257"/>
        <end position="268"/>
    </location>
</feature>
<gene>
    <name evidence="2" type="ORF">Syun_021097</name>
</gene>
<comment type="caution">
    <text evidence="2">The sequence shown here is derived from an EMBL/GenBank/DDBJ whole genome shotgun (WGS) entry which is preliminary data.</text>
</comment>
<sequence>MKKKKKKKKMKKMKKKKNKNKKKKVLREITGVVGEDDERGALSSLPDWAPQSIKKKKKKQSFSVTIATKRGRRLTTEPGPRWALLLVLANPFHLKPQDLRLHASEDPPHHSPLQVPPIAIVGVDRDSAGSLVHLATVSRRAPCPIDREVPLSLRGLLLRRRCSSPPPPMPPEIVSDNDEFETNADDEEDDEFTSSSDIGSENEFEWSHVTRPYPTYAPGPSSSHYTSSSPPGYLYPYQHGTPSPPVHALPPQHGFIPSSSHHSTSSPPADVYPHDHGIRPSSSHHATPSPSGHPAHSPGVDDEHTSTSRRALTPHRHSSVRSSSSRLRSSIPQAIEEIHDFFRPQKALAEGENPLIYLIVEHGLLQETLLKERMERQEQMQRDKMECQVETREMQDRLACMEALLMQQHLGIRPHVPPTPRTPPSPLIERSSPQSDDYPGNLTTEITPSQSAHPHDHRPGYWTSPHRRMSKDQRHLLDGHDEFMEQLMPPPRPPPRQE</sequence>